<evidence type="ECO:0000313" key="1">
    <source>
        <dbReference type="EMBL" id="RDY09150.1"/>
    </source>
</evidence>
<evidence type="ECO:0008006" key="3">
    <source>
        <dbReference type="Google" id="ProtNLM"/>
    </source>
</evidence>
<dbReference type="Proteomes" id="UP000257109">
    <property type="component" value="Unassembled WGS sequence"/>
</dbReference>
<comment type="caution">
    <text evidence="1">The sequence shown here is derived from an EMBL/GenBank/DDBJ whole genome shotgun (WGS) entry which is preliminary data.</text>
</comment>
<dbReference type="AlphaFoldDB" id="A0A371I280"/>
<proteinExistence type="predicted"/>
<sequence>MEQGGSKPSTETIMVARVLIRGGYQLGRGLSKRLEGIVELVAIQENPGKVGLDYHGTNVEGKPIWRTQSQGQPKIRPDLHQHFISGGTILPKQVAMIGEQPSNQQEWVHFTEKEPANWTIEALPNLFFQKIINKEPPTQIDNTILENPKFQSLVEDLEVINLGSKDEKKEVSVGKHMPPDLRQSLIELLKEYADVFAWSYRDMPGLDRKIVEYKLPLLPNSVLV</sequence>
<gene>
    <name evidence="1" type="ORF">CR513_06521</name>
</gene>
<name>A0A371I280_MUCPR</name>
<dbReference type="EMBL" id="QJKJ01001116">
    <property type="protein sequence ID" value="RDY09150.1"/>
    <property type="molecule type" value="Genomic_DNA"/>
</dbReference>
<accession>A0A371I280</accession>
<reference evidence="1" key="1">
    <citation type="submission" date="2018-05" db="EMBL/GenBank/DDBJ databases">
        <title>Draft genome of Mucuna pruriens seed.</title>
        <authorList>
            <person name="Nnadi N.E."/>
            <person name="Vos R."/>
            <person name="Hasami M.H."/>
            <person name="Devisetty U.K."/>
            <person name="Aguiy J.C."/>
        </authorList>
    </citation>
    <scope>NUCLEOTIDE SEQUENCE [LARGE SCALE GENOMIC DNA]</scope>
    <source>
        <strain evidence="1">JCA_2017</strain>
    </source>
</reference>
<keyword evidence="2" id="KW-1185">Reference proteome</keyword>
<protein>
    <recommendedName>
        <fullName evidence="3">G-patch domain-containing protein</fullName>
    </recommendedName>
</protein>
<evidence type="ECO:0000313" key="2">
    <source>
        <dbReference type="Proteomes" id="UP000257109"/>
    </source>
</evidence>
<organism evidence="1 2">
    <name type="scientific">Mucuna pruriens</name>
    <name type="common">Velvet bean</name>
    <name type="synonym">Dolichos pruriens</name>
    <dbReference type="NCBI Taxonomy" id="157652"/>
    <lineage>
        <taxon>Eukaryota</taxon>
        <taxon>Viridiplantae</taxon>
        <taxon>Streptophyta</taxon>
        <taxon>Embryophyta</taxon>
        <taxon>Tracheophyta</taxon>
        <taxon>Spermatophyta</taxon>
        <taxon>Magnoliopsida</taxon>
        <taxon>eudicotyledons</taxon>
        <taxon>Gunneridae</taxon>
        <taxon>Pentapetalae</taxon>
        <taxon>rosids</taxon>
        <taxon>fabids</taxon>
        <taxon>Fabales</taxon>
        <taxon>Fabaceae</taxon>
        <taxon>Papilionoideae</taxon>
        <taxon>50 kb inversion clade</taxon>
        <taxon>NPAAA clade</taxon>
        <taxon>indigoferoid/millettioid clade</taxon>
        <taxon>Phaseoleae</taxon>
        <taxon>Mucuna</taxon>
    </lineage>
</organism>
<feature type="non-terminal residue" evidence="1">
    <location>
        <position position="1"/>
    </location>
</feature>
<dbReference type="STRING" id="157652.A0A371I280"/>